<dbReference type="GO" id="GO:0005829">
    <property type="term" value="C:cytosol"/>
    <property type="evidence" value="ECO:0007669"/>
    <property type="project" value="TreeGrafter"/>
</dbReference>
<evidence type="ECO:0000256" key="4">
    <source>
        <dbReference type="ARBA" id="ARBA00022603"/>
    </source>
</evidence>
<evidence type="ECO:0000256" key="5">
    <source>
        <dbReference type="ARBA" id="ARBA00022679"/>
    </source>
</evidence>
<gene>
    <name evidence="9" type="ORF">DGAL_LOCUS1274</name>
</gene>
<dbReference type="EMBL" id="CAKKLH010000014">
    <property type="protein sequence ID" value="CAH0099160.1"/>
    <property type="molecule type" value="Genomic_DNA"/>
</dbReference>
<dbReference type="SUPFAM" id="SSF53335">
    <property type="entry name" value="S-adenosyl-L-methionine-dependent methyltransferases"/>
    <property type="match status" value="1"/>
</dbReference>
<dbReference type="GO" id="GO:0009966">
    <property type="term" value="P:regulation of signal transduction"/>
    <property type="evidence" value="ECO:0007669"/>
    <property type="project" value="UniProtKB-ARBA"/>
</dbReference>
<dbReference type="InterPro" id="IPR007213">
    <property type="entry name" value="Ppm1/Ppm2/Tcmp"/>
</dbReference>
<evidence type="ECO:0000256" key="3">
    <source>
        <dbReference type="ARBA" id="ARBA00010703"/>
    </source>
</evidence>
<dbReference type="GO" id="GO:0018423">
    <property type="term" value="F:protein C-terminal leucine carboxyl O-methyltransferase activity"/>
    <property type="evidence" value="ECO:0007669"/>
    <property type="project" value="UniProtKB-EC"/>
</dbReference>
<dbReference type="FunFam" id="3.40.50.150:FF:000092">
    <property type="entry name" value="Leucine carboxyl methyltransferase 1"/>
    <property type="match status" value="1"/>
</dbReference>
<comment type="caution">
    <text evidence="9">The sequence shown here is derived from an EMBL/GenBank/DDBJ whole genome shotgun (WGS) entry which is preliminary data.</text>
</comment>
<comment type="function">
    <text evidence="2 7">Methylates the carboxyl group of the C-terminal leucine residue of protein phosphatase 2A catalytic subunits to form alpha-leucine ester residues.</text>
</comment>
<reference evidence="9" key="1">
    <citation type="submission" date="2021-11" db="EMBL/GenBank/DDBJ databases">
        <authorList>
            <person name="Schell T."/>
        </authorList>
    </citation>
    <scope>NUCLEOTIDE SEQUENCE</scope>
    <source>
        <strain evidence="9">M5</strain>
    </source>
</reference>
<keyword evidence="6 7" id="KW-0949">S-adenosyl-L-methionine</keyword>
<dbReference type="PIRSF" id="PIRSF016305">
    <property type="entry name" value="LCM_mtfrase"/>
    <property type="match status" value="1"/>
</dbReference>
<organism evidence="9 10">
    <name type="scientific">Daphnia galeata</name>
    <dbReference type="NCBI Taxonomy" id="27404"/>
    <lineage>
        <taxon>Eukaryota</taxon>
        <taxon>Metazoa</taxon>
        <taxon>Ecdysozoa</taxon>
        <taxon>Arthropoda</taxon>
        <taxon>Crustacea</taxon>
        <taxon>Branchiopoda</taxon>
        <taxon>Diplostraca</taxon>
        <taxon>Cladocera</taxon>
        <taxon>Anomopoda</taxon>
        <taxon>Daphniidae</taxon>
        <taxon>Daphnia</taxon>
    </lineage>
</organism>
<comment type="catalytic activity">
    <reaction evidence="1 7">
        <text>[phosphatase 2A protein]-C-terminal L-leucine + S-adenosyl-L-methionine = [phosphatase 2A protein]-C-terminal L-leucine methyl ester + S-adenosyl-L-homocysteine</text>
        <dbReference type="Rhea" id="RHEA:48544"/>
        <dbReference type="Rhea" id="RHEA-COMP:12134"/>
        <dbReference type="Rhea" id="RHEA-COMP:12135"/>
        <dbReference type="ChEBI" id="CHEBI:57856"/>
        <dbReference type="ChEBI" id="CHEBI:59789"/>
        <dbReference type="ChEBI" id="CHEBI:90516"/>
        <dbReference type="ChEBI" id="CHEBI:90517"/>
        <dbReference type="EC" id="2.1.1.233"/>
    </reaction>
</comment>
<dbReference type="GO" id="GO:0032259">
    <property type="term" value="P:methylation"/>
    <property type="evidence" value="ECO:0007669"/>
    <property type="project" value="UniProtKB-KW"/>
</dbReference>
<dbReference type="AlphaFoldDB" id="A0A8J2RB45"/>
<protein>
    <recommendedName>
        <fullName evidence="7">Leucine carboxyl methyltransferase 1</fullName>
        <ecNumber evidence="7">2.1.1.233</ecNumber>
    </recommendedName>
</protein>
<evidence type="ECO:0000256" key="1">
    <source>
        <dbReference type="ARBA" id="ARBA00000724"/>
    </source>
</evidence>
<evidence type="ECO:0000256" key="2">
    <source>
        <dbReference type="ARBA" id="ARBA00003455"/>
    </source>
</evidence>
<keyword evidence="5 7" id="KW-0808">Transferase</keyword>
<feature type="binding site" evidence="8">
    <location>
        <position position="186"/>
    </location>
    <ligand>
        <name>S-adenosyl-L-methionine</name>
        <dbReference type="ChEBI" id="CHEBI:59789"/>
    </ligand>
</feature>
<name>A0A8J2RB45_9CRUS</name>
<dbReference type="InterPro" id="IPR016651">
    <property type="entry name" value="LCMT1"/>
</dbReference>
<evidence type="ECO:0000256" key="7">
    <source>
        <dbReference type="PIRNR" id="PIRNR016305"/>
    </source>
</evidence>
<evidence type="ECO:0000256" key="6">
    <source>
        <dbReference type="ARBA" id="ARBA00022691"/>
    </source>
</evidence>
<sequence length="324" mass="37307">MDRHNLDGDEAVRSTNDDASHCKRFAVHLGYWSDPYLPLLVRNTDRKTPEINRGYFARVTVITNMVEKFIKAMKGNCQIVNFGAGFDTLYWKLKDAGLPVKRFVEIDFANVTSRKCHYIKNNSKLMEALHCEGICYLDEEVTYNTTELHSGIYHLAAADLRKLSEVESKLKECSLEFSVPTLFLFECVLVYMPIQFSHSLLQLIADKFSTTFCINYEQVNMTDRFGDVMLSNLRSRGCSLAGVEACASLKTQEDRFILNGWDGAQALEMNQVYHSLILPQEIQRIEKIEFLDEKELLDQLFHHYCICVAWKDSLDLKLNLLNIN</sequence>
<dbReference type="EC" id="2.1.1.233" evidence="7"/>
<evidence type="ECO:0000313" key="10">
    <source>
        <dbReference type="Proteomes" id="UP000789390"/>
    </source>
</evidence>
<evidence type="ECO:0000313" key="9">
    <source>
        <dbReference type="EMBL" id="CAH0099160.1"/>
    </source>
</evidence>
<proteinExistence type="inferred from homology"/>
<feature type="binding site" evidence="8">
    <location>
        <begin position="159"/>
        <end position="160"/>
    </location>
    <ligand>
        <name>S-adenosyl-L-methionine</name>
        <dbReference type="ChEBI" id="CHEBI:59789"/>
    </ligand>
</feature>
<dbReference type="Pfam" id="PF04072">
    <property type="entry name" value="LCM"/>
    <property type="match status" value="1"/>
</dbReference>
<dbReference type="OrthoDB" id="203237at2759"/>
<dbReference type="Gene3D" id="3.40.50.150">
    <property type="entry name" value="Vaccinia Virus protein VP39"/>
    <property type="match status" value="1"/>
</dbReference>
<keyword evidence="4 7" id="KW-0489">Methyltransferase</keyword>
<dbReference type="PANTHER" id="PTHR13600:SF33">
    <property type="entry name" value="LEUCINE CARBOXYL METHYLTRANSFERASE 1"/>
    <property type="match status" value="1"/>
</dbReference>
<accession>A0A8J2RB45</accession>
<dbReference type="InterPro" id="IPR029063">
    <property type="entry name" value="SAM-dependent_MTases_sf"/>
</dbReference>
<keyword evidence="10" id="KW-1185">Reference proteome</keyword>
<dbReference type="PANTHER" id="PTHR13600">
    <property type="entry name" value="LEUCINE CARBOXYL METHYLTRANSFERASE"/>
    <property type="match status" value="1"/>
</dbReference>
<feature type="binding site" evidence="8">
    <location>
        <position position="58"/>
    </location>
    <ligand>
        <name>S-adenosyl-L-methionine</name>
        <dbReference type="ChEBI" id="CHEBI:59789"/>
    </ligand>
</feature>
<feature type="binding site" evidence="8">
    <location>
        <position position="83"/>
    </location>
    <ligand>
        <name>S-adenosyl-L-methionine</name>
        <dbReference type="ChEBI" id="CHEBI:59789"/>
    </ligand>
</feature>
<evidence type="ECO:0000256" key="8">
    <source>
        <dbReference type="PIRSR" id="PIRSR016305-1"/>
    </source>
</evidence>
<comment type="similarity">
    <text evidence="3 7">Belongs to the methyltransferase superfamily. LCMT family.</text>
</comment>
<dbReference type="Proteomes" id="UP000789390">
    <property type="component" value="Unassembled WGS sequence"/>
</dbReference>